<proteinExistence type="predicted"/>
<dbReference type="Gene3D" id="3.30.565.10">
    <property type="entry name" value="Histidine kinase-like ATPase, C-terminal domain"/>
    <property type="match status" value="1"/>
</dbReference>
<dbReference type="Pfam" id="PF08448">
    <property type="entry name" value="PAS_4"/>
    <property type="match status" value="1"/>
</dbReference>
<dbReference type="InterPro" id="IPR013656">
    <property type="entry name" value="PAS_4"/>
</dbReference>
<dbReference type="STRING" id="1499967.U27_06761"/>
<dbReference type="eggNOG" id="COG2199">
    <property type="taxonomic scope" value="Bacteria"/>
</dbReference>
<dbReference type="PANTHER" id="PTHR43065:SF42">
    <property type="entry name" value="TWO-COMPONENT SENSOR PPRA"/>
    <property type="match status" value="1"/>
</dbReference>
<evidence type="ECO:0000313" key="6">
    <source>
        <dbReference type="Proteomes" id="UP000030661"/>
    </source>
</evidence>
<dbReference type="InterPro" id="IPR003018">
    <property type="entry name" value="GAF"/>
</dbReference>
<dbReference type="InterPro" id="IPR004358">
    <property type="entry name" value="Sig_transdc_His_kin-like_C"/>
</dbReference>
<keyword evidence="3" id="KW-0175">Coiled coil</keyword>
<comment type="catalytic activity">
    <reaction evidence="1">
        <text>ATP + protein L-histidine = ADP + protein N-phospho-L-histidine.</text>
        <dbReference type="EC" id="2.7.13.3"/>
    </reaction>
</comment>
<keyword evidence="6" id="KW-1185">Reference proteome</keyword>
<dbReference type="CDD" id="cd00075">
    <property type="entry name" value="HATPase"/>
    <property type="match status" value="1"/>
</dbReference>
<dbReference type="Gene3D" id="1.10.287.130">
    <property type="match status" value="1"/>
</dbReference>
<dbReference type="Proteomes" id="UP000030661">
    <property type="component" value="Unassembled WGS sequence"/>
</dbReference>
<dbReference type="EC" id="2.7.13.3" evidence="2"/>
<dbReference type="InterPro" id="IPR036890">
    <property type="entry name" value="HATPase_C_sf"/>
</dbReference>
<dbReference type="SMART" id="SM00387">
    <property type="entry name" value="HATPase_c"/>
    <property type="match status" value="1"/>
</dbReference>
<dbReference type="AlphaFoldDB" id="A0A081C5C1"/>
<dbReference type="PANTHER" id="PTHR43065">
    <property type="entry name" value="SENSOR HISTIDINE KINASE"/>
    <property type="match status" value="1"/>
</dbReference>
<accession>A0A081C5C1</accession>
<dbReference type="GO" id="GO:0004673">
    <property type="term" value="F:protein histidine kinase activity"/>
    <property type="evidence" value="ECO:0007669"/>
    <property type="project" value="UniProtKB-EC"/>
</dbReference>
<dbReference type="HOGENOM" id="CLU_399922_0_0_0"/>
<sequence>MTQLHRLLQRQLKRHFGNEASIPDEWQGFIRDVSDAYQESDIDREMLERSLELSSQELLEANLQMQAVFQALPDLLFRLDSEGVILDFKAGKINDFLHQPKDLIGKRIQEVPFKLVGDLFHEAIQRIQKEKSIITIEYSLTLQGQECFYEARLAPLLDAQIVVVIRNLTQRKKMEQALRQAYDELEERVEQRTMELKKANEQLAALYKVGQTITAPLNLNVVLNVIARSTVELLGTDTGVILLLDETREILTIQGAFGLSEKVMKGTHDRIGESIAGRVVQTGQPIIANDLLHDPRFFNPSAANEGLLACASVPLSVGGKIIGTLDVHSKSDPYAFNEKHIQTLSMLASQAAIAIENARLYEQLQLAHDELEARVQQRTAEVLAANMQLHEEIAERKRVEEALRKLNEELEHRVEARTIELKEINTALRESLETLKETQDQLIQAEKMAALGGLVAGIAHEINTPIGIGVTAVSYLEQKTQEFEKKYERGQMNRSDLEKYVKIAKEATIMILKNLWRAADQIQSFKQVAIDQTCDEQRRFKLKACIDDLLLSLHPKLSKTQHTITVHCPEDLELTSYPGVFSQILTNLILNSLSHGFEQKAQGTMMLQITCDHNMLRLQYSDDGCGMAAETRLRIFEPFYTTKRGQGGTGLGLHIVYNLVTQQLGGRIECESTPGIGTTFHIQIPIHL</sequence>
<feature type="coiled-coil region" evidence="3">
    <location>
        <begin position="168"/>
        <end position="202"/>
    </location>
</feature>
<dbReference type="InterPro" id="IPR005467">
    <property type="entry name" value="His_kinase_dom"/>
</dbReference>
<dbReference type="InterPro" id="IPR035965">
    <property type="entry name" value="PAS-like_dom_sf"/>
</dbReference>
<name>A0A081C5C1_VECG1</name>
<gene>
    <name evidence="5" type="ORF">U27_06761</name>
</gene>
<feature type="domain" description="Histidine kinase" evidence="4">
    <location>
        <begin position="457"/>
        <end position="688"/>
    </location>
</feature>
<organism evidence="5">
    <name type="scientific">Vecturithrix granuli</name>
    <dbReference type="NCBI Taxonomy" id="1499967"/>
    <lineage>
        <taxon>Bacteria</taxon>
        <taxon>Candidatus Moduliflexota</taxon>
        <taxon>Candidatus Vecturitrichia</taxon>
        <taxon>Candidatus Vecturitrichales</taxon>
        <taxon>Candidatus Vecturitrichaceae</taxon>
        <taxon>Candidatus Vecturithrix</taxon>
    </lineage>
</organism>
<evidence type="ECO:0000256" key="2">
    <source>
        <dbReference type="ARBA" id="ARBA00012438"/>
    </source>
</evidence>
<dbReference type="Gene3D" id="3.30.450.20">
    <property type="entry name" value="PAS domain"/>
    <property type="match status" value="1"/>
</dbReference>
<dbReference type="Pfam" id="PF13185">
    <property type="entry name" value="GAF_2"/>
    <property type="match status" value="1"/>
</dbReference>
<dbReference type="Pfam" id="PF02518">
    <property type="entry name" value="HATPase_c"/>
    <property type="match status" value="1"/>
</dbReference>
<dbReference type="EMBL" id="DF820470">
    <property type="protein sequence ID" value="GAK59776.1"/>
    <property type="molecule type" value="Genomic_DNA"/>
</dbReference>
<reference evidence="5" key="1">
    <citation type="journal article" date="2015" name="PeerJ">
        <title>First genomic representation of candidate bacterial phylum KSB3 points to enhanced environmental sensing as a trigger of wastewater bulking.</title>
        <authorList>
            <person name="Sekiguchi Y."/>
            <person name="Ohashi A."/>
            <person name="Parks D.H."/>
            <person name="Yamauchi T."/>
            <person name="Tyson G.W."/>
            <person name="Hugenholtz P."/>
        </authorList>
    </citation>
    <scope>NUCLEOTIDE SEQUENCE [LARGE SCALE GENOMIC DNA]</scope>
</reference>
<dbReference type="PROSITE" id="PS50109">
    <property type="entry name" value="HIS_KIN"/>
    <property type="match status" value="1"/>
</dbReference>
<keyword evidence="5" id="KW-0808">Transferase</keyword>
<protein>
    <recommendedName>
        <fullName evidence="2">histidine kinase</fullName>
        <ecNumber evidence="2">2.7.13.3</ecNumber>
    </recommendedName>
</protein>
<evidence type="ECO:0000256" key="3">
    <source>
        <dbReference type="SAM" id="Coils"/>
    </source>
</evidence>
<dbReference type="Gene3D" id="3.30.450.40">
    <property type="match status" value="1"/>
</dbReference>
<dbReference type="InterPro" id="IPR003594">
    <property type="entry name" value="HATPase_dom"/>
</dbReference>
<keyword evidence="5" id="KW-0418">Kinase</keyword>
<evidence type="ECO:0000259" key="4">
    <source>
        <dbReference type="PROSITE" id="PS50109"/>
    </source>
</evidence>
<dbReference type="InterPro" id="IPR029016">
    <property type="entry name" value="GAF-like_dom_sf"/>
</dbReference>
<evidence type="ECO:0000313" key="5">
    <source>
        <dbReference type="EMBL" id="GAK59776.1"/>
    </source>
</evidence>
<dbReference type="SUPFAM" id="SSF55874">
    <property type="entry name" value="ATPase domain of HSP90 chaperone/DNA topoisomerase II/histidine kinase"/>
    <property type="match status" value="1"/>
</dbReference>
<dbReference type="eggNOG" id="COG4191">
    <property type="taxonomic scope" value="Bacteria"/>
</dbReference>
<dbReference type="SMART" id="SM00065">
    <property type="entry name" value="GAF"/>
    <property type="match status" value="1"/>
</dbReference>
<evidence type="ECO:0000256" key="1">
    <source>
        <dbReference type="ARBA" id="ARBA00000085"/>
    </source>
</evidence>
<dbReference type="SUPFAM" id="SSF55781">
    <property type="entry name" value="GAF domain-like"/>
    <property type="match status" value="1"/>
</dbReference>
<dbReference type="SUPFAM" id="SSF55785">
    <property type="entry name" value="PYP-like sensor domain (PAS domain)"/>
    <property type="match status" value="1"/>
</dbReference>
<dbReference type="PRINTS" id="PR00344">
    <property type="entry name" value="BCTRLSENSOR"/>
</dbReference>
<feature type="coiled-coil region" evidence="3">
    <location>
        <begin position="361"/>
        <end position="448"/>
    </location>
</feature>